<accession>A0A8A3P5K6</accession>
<evidence type="ECO:0000313" key="1">
    <source>
        <dbReference type="EMBL" id="QSZ31614.1"/>
    </source>
</evidence>
<reference evidence="1" key="1">
    <citation type="submission" date="2020-10" db="EMBL/GenBank/DDBJ databases">
        <title>Genome Sequence of Monilinia vaccinii-corymbosi Sheds Light on Mummy Berry Disease Infection of Blueberry and Mating Type.</title>
        <authorList>
            <person name="Yow A.G."/>
            <person name="Zhang Y."/>
            <person name="Bansal K."/>
            <person name="Eacker S.M."/>
            <person name="Sullivan S."/>
            <person name="Liachko I."/>
            <person name="Cubeta M.A."/>
            <person name="Rollins J.A."/>
            <person name="Ashrafi H."/>
        </authorList>
    </citation>
    <scope>NUCLEOTIDE SEQUENCE</scope>
    <source>
        <strain evidence="1">RL-1</strain>
    </source>
</reference>
<gene>
    <name evidence="1" type="ORF">DSL72_001181</name>
</gene>
<keyword evidence="2" id="KW-1185">Reference proteome</keyword>
<proteinExistence type="predicted"/>
<protein>
    <submittedName>
        <fullName evidence="1">Uncharacterized protein</fullName>
    </submittedName>
</protein>
<name>A0A8A3P5K6_9HELO</name>
<evidence type="ECO:0000313" key="2">
    <source>
        <dbReference type="Proteomes" id="UP000672032"/>
    </source>
</evidence>
<dbReference type="Proteomes" id="UP000672032">
    <property type="component" value="Chromosome 2"/>
</dbReference>
<dbReference type="AlphaFoldDB" id="A0A8A3P5K6"/>
<organism evidence="1 2">
    <name type="scientific">Monilinia vaccinii-corymbosi</name>
    <dbReference type="NCBI Taxonomy" id="61207"/>
    <lineage>
        <taxon>Eukaryota</taxon>
        <taxon>Fungi</taxon>
        <taxon>Dikarya</taxon>
        <taxon>Ascomycota</taxon>
        <taxon>Pezizomycotina</taxon>
        <taxon>Leotiomycetes</taxon>
        <taxon>Helotiales</taxon>
        <taxon>Sclerotiniaceae</taxon>
        <taxon>Monilinia</taxon>
    </lineage>
</organism>
<sequence length="216" mass="25074">MFEDKKKFTDLAQKLFRGISPADSALDLVQVIDIFAATLTAGAKKHQNYKQKLESAIAIIRMRDTTILEFHEEKTKLMETYEEEAARPLLKQISARARKMARKEAEMKHLQLESDLFTMKEELSKALKMPDKVREECFSKSQRGHDRVSKLEKKLKTEEDARNITKLDSAATAAKIPRPKARHELFMTKTTEVIKERDELRKSEMICELYMSPRLN</sequence>
<dbReference type="EMBL" id="CP063406">
    <property type="protein sequence ID" value="QSZ31614.1"/>
    <property type="molecule type" value="Genomic_DNA"/>
</dbReference>
<dbReference type="OrthoDB" id="3565427at2759"/>